<accession>A0A831WEP7</accession>
<name>A0A831WEP7_9GAMM</name>
<evidence type="ECO:0000313" key="1">
    <source>
        <dbReference type="EMBL" id="HEC05766.1"/>
    </source>
</evidence>
<protein>
    <submittedName>
        <fullName evidence="1">Uncharacterized protein</fullName>
    </submittedName>
</protein>
<comment type="caution">
    <text evidence="1">The sequence shown here is derived from an EMBL/GenBank/DDBJ whole genome shotgun (WGS) entry which is preliminary data.</text>
</comment>
<sequence length="206" mass="22231">MKRRFANPGKYVNRLCKPSIVGVSVTLAISAWTAAADATSSQLVTRETINKETASIRTSVVVDQAVVPLGVQAVPRHTANQPSTPRTTSPGMKSITLPNGKVHLPELRQLGGAKAKVPMKHDIYVVNGNEIGHHVLATLHGNLNVPARISMSCPQGRAVSWLSYQVAGHNQVTILQGPTQATSYVKEINIQPFTAKEFEKVCHKSL</sequence>
<dbReference type="AlphaFoldDB" id="A0A831WEP7"/>
<reference evidence="1" key="1">
    <citation type="journal article" date="2020" name="mSystems">
        <title>Genome- and Community-Level Interaction Insights into Carbon Utilization and Element Cycling Functions of Hydrothermarchaeota in Hydrothermal Sediment.</title>
        <authorList>
            <person name="Zhou Z."/>
            <person name="Liu Y."/>
            <person name="Xu W."/>
            <person name="Pan J."/>
            <person name="Luo Z.H."/>
            <person name="Li M."/>
        </authorList>
    </citation>
    <scope>NUCLEOTIDE SEQUENCE [LARGE SCALE GENOMIC DNA]</scope>
    <source>
        <strain evidence="1">HyVt-458</strain>
    </source>
</reference>
<feature type="non-terminal residue" evidence="1">
    <location>
        <position position="206"/>
    </location>
</feature>
<dbReference type="Proteomes" id="UP000886339">
    <property type="component" value="Unassembled WGS sequence"/>
</dbReference>
<dbReference type="EMBL" id="DRLF01000107">
    <property type="protein sequence ID" value="HEC05766.1"/>
    <property type="molecule type" value="Genomic_DNA"/>
</dbReference>
<organism evidence="1">
    <name type="scientific">Thiolapillus brandeum</name>
    <dbReference type="NCBI Taxonomy" id="1076588"/>
    <lineage>
        <taxon>Bacteria</taxon>
        <taxon>Pseudomonadati</taxon>
        <taxon>Pseudomonadota</taxon>
        <taxon>Gammaproteobacteria</taxon>
        <taxon>Chromatiales</taxon>
        <taxon>Sedimenticolaceae</taxon>
        <taxon>Thiolapillus</taxon>
    </lineage>
</organism>
<proteinExistence type="predicted"/>
<gene>
    <name evidence="1" type="ORF">ENJ12_02865</name>
</gene>